<keyword evidence="14" id="KW-0732">Signal</keyword>
<evidence type="ECO:0000313" key="18">
    <source>
        <dbReference type="Proteomes" id="UP000002729"/>
    </source>
</evidence>
<sequence>MGLPRLLLVVAALCGAQRIPELPSLPVPNEPFAVLEHVNLNSGRAWDRRVDAFYFEVLRCARDSRASHTLTRTNEAREFRSQPALANLSWANVGLQQFHLPVGDGMEDGDGHHFQTMRGEIALLYARGALDDLRARLEAWGAEVDDEFRFEGPFGNRFVVEAVDDSRSRELVGPVKGVRKGGMDTMFMGISEGVGIRGVAFDVPTGAAKKICKFYDLVFHAKTTLSKGACAVAIGFEQRLTFTDVAGDVPAYDGHHLAIYVNGDAWTATYDQLFVRGLLYNNPRFPQFKYDSLKDALEHNEFRIRGFPDLDAGSSSACDDASRAFDDATSVRSVSWAPSPVPRPRDDRCRRRARSEGGEPRAPPPLRCGVCAGPVASGYRHVLACCVRAVCRSCRGAVRGGHVCGCGVAHPLPDAEIVARLEAHAARGHAAATTRLGVAAGRGHFGLRPDAARAAARFDAAAALGDAAGQYNLGLAYLAGDGVRLNKSRAAKCFRDAADQDFPPGLHNRGMCYAFGTGVPKDHARAIELITRAAALGEPNAAFALGQCYRTGTFGVAADARKARACFGRAAALGHPDAAALVAGDDGAACKLVQHGPGGCLLGCSMGFHLGQLRVLLGALVAASVVGDDVGASPFPFDVQTCTGISSSQEWWNRTRDAGYDASVRPNHALVLATGRGGHGDPDVVEIQFRLLELKEVDSIRREFAILVYERIWWTDPRLAWSVADDACLESLDIMRYAGDIWQPDVVVENIAGVGFPSEASAKPEMLVVTREGRICSSKMIMLALSCDMHYGRMPFDTHRCPILAASYVHGSADLRVVARGGTPGVGGSGVSFSSGSHIKNPIWVVAEAEPVHVSGENVVYDTDGLRSIRRESILSDIDQDWDYVEASLKLERKARYFYVNAIIPDAIFMMFVYTGFFVDRAAVPARVACVAIGLLIERTMINGVYAVLPPISYGVWLTDYLLYSLLLMAAAAVEFGFVSYFVGREKMGHAIRDAINTHGRDILARLDAAVEKQAEAAAPAPKPAPAPAPPPPAPPPPAPPPPPLSPTAKWAGMLACRPEEAQPEPQLSAIAVFPDDVEARAAARRAPPPARGGDEGRGDARRDEHAAAKETLTKFDPFEPTLARLAPPARILVERVRTRYLAVLREGQYRVGEEQTRKLLADFNVRVSQRVMTHLWDATPHGDSMDFDDFLRLLLDVDVHVEVALQKTHTTSLDFKMLPRSLQLDIVARYVFPVVVILKMGIFFALTNTMNDNTTFWSPDPSRLVVALQPGERVVVVGSAWLRCLAGACEVHGHALEAGAPRVQLHSTRALPPVSLRGVSPGAGDAAVLAAGPGWLRRGGAAVAELEAFDAADGLRSGARDAAQAWDDGAHLPRARLAGCAAFRVGEDGGGLRPLLEPAAWAGARRAFAAAGRAPCGVVVGAKGAGKSTFCRQLLNGLGRAALLELDVGQPSAGPPACLSLRVLDGPLLAPPHLCARELGDVKRRYFFGDNTPRDDPGGYLDAAAALHGLWLSELAPAGVPLVVNTCGWVTGLGAELLANVIRALRPTHVFAAGDAAFCARRGAPVASALDACDPRPHLRCLGNFADDGEHKRRRESEGDLAARRPAAPAARRALQLACYFAETLEFGDDGPAARNGALADPRGDVADAIAKAAPRVADWRRLSVAYVGGAADFAPASRAEAAATLPWSLVGLARSADLPRDLVAAAGGVPAGGADGPGVWPPADWLQAAPCAGLALVTSAAAGAVRLWSPAASLDGCDVLLRGRLAPPVDLLYRGPARHGAFAFLSSESLDRDDLATAMKSRSNIGRKAHKADAASPTATRWCPKEATPRPVAPRARLRPRQTSATIADRSPITYRAPMGPARIGDLRLYLGDRHDAKDRSLLRSLKITAVLNCTPPRDESSTGCPNFFEKEPAMRYRRVPIFDTQAEDASGHFDGACDFIASRLHHGGVLVHCNRGVSRSATFVVAHLMTSAGLSVDGALDLVRETRPSRPGGAVDGRAVGLTRTTAGTAARSSGASRARRGAWDAGGAAGVAVAGRGAPPPSAGSTRRFGGAEQGRIALGGGKVRGGWRGAGRGAKAGDGAGAWAGMGWRDSDADWPRTAMEPRFFFFEEDRALGFSGGGAGAAADPAGFLATNFSGNSGAAGFSSSAACTAPIGDSWARRSTLRTPPNTPANPMADAETDGGTRICGRVMAPELLEAHAERCATEAFAGAAASPAPRAPRPRAASTASAPAETIWTEPSDDPETPLVVTFINKPRPKTPPPKKRPPPRAKARRGRGPPGDAEVLTVHAGITVELRDVAAANPAMVPAVEAADERLRRLPESALVFTNGRGEPDLRKNVEWQRLVAEEDALLRSYAGKRRKKPQSGDPAGKRARAAAPPPRPGPRGSEPRRKRTPGGAELLRRLADAARLPRGAYAANDGRCRLLARVAYKAELAVDQPPRPRPPKPVVRAPAPAAPPPAPAPAPQSENAAAREYIGRMQHVHRLDASVIARFASELKDYQDGRGDKDAIVRRVHGLLAGYPDLIRDFYNFLPPGDRAAARAAVDQPPPGARGPYRQPPAAPPPYRQPPAAPPPAAALMPPVVQGRPPPARAAPPPPVDYLAAPARPASLAKTAAAALVAFPRDAATFALFADVAAKAAVALATNAAADDDLVAALAAFGAAAGAAATPLLARVIGLLPDATTVQSRVYVARMRKPTALAEVADAQDLLFADGGAEAAPMDTSA</sequence>
<feature type="transmembrane region" description="Helical" evidence="13">
    <location>
        <begin position="897"/>
        <end position="919"/>
    </location>
</feature>
<dbReference type="PANTHER" id="PTHR12755">
    <property type="entry name" value="CLEAVAGE/POLYADENYLATION FACTOR IA SUBUNIT CLP1P"/>
    <property type="match status" value="1"/>
</dbReference>
<dbReference type="Gene3D" id="2.70.170.10">
    <property type="entry name" value="Neurotransmitter-gated ion-channel ligand-binding domain"/>
    <property type="match status" value="1"/>
</dbReference>
<feature type="region of interest" description="Disordered" evidence="12">
    <location>
        <begin position="2215"/>
        <end position="2287"/>
    </location>
</feature>
<dbReference type="SUPFAM" id="SSF52799">
    <property type="entry name" value="(Phosphotyrosine protein) phosphatases II"/>
    <property type="match status" value="1"/>
</dbReference>
<evidence type="ECO:0000256" key="12">
    <source>
        <dbReference type="SAM" id="MobiDB-lite"/>
    </source>
</evidence>
<dbReference type="Gene3D" id="1.25.40.10">
    <property type="entry name" value="Tetratricopeptide repeat domain"/>
    <property type="match status" value="1"/>
</dbReference>
<dbReference type="eggNOG" id="KOG1550">
    <property type="taxonomic scope" value="Eukaryota"/>
</dbReference>
<dbReference type="PROSITE" id="PS50056">
    <property type="entry name" value="TYR_PHOSPHATASE_2"/>
    <property type="match status" value="1"/>
</dbReference>
<dbReference type="InterPro" id="IPR011990">
    <property type="entry name" value="TPR-like_helical_dom_sf"/>
</dbReference>
<dbReference type="GO" id="GO:0005524">
    <property type="term" value="F:ATP binding"/>
    <property type="evidence" value="ECO:0007669"/>
    <property type="project" value="UniProtKB-KW"/>
</dbReference>
<dbReference type="Pfam" id="PF02932">
    <property type="entry name" value="Neur_chan_memb"/>
    <property type="match status" value="1"/>
</dbReference>
<dbReference type="Proteomes" id="UP000002729">
    <property type="component" value="Unassembled WGS sequence"/>
</dbReference>
<evidence type="ECO:0000256" key="4">
    <source>
        <dbReference type="ARBA" id="ARBA00022679"/>
    </source>
</evidence>
<dbReference type="GO" id="GO:0006355">
    <property type="term" value="P:regulation of DNA-templated transcription"/>
    <property type="evidence" value="ECO:0007669"/>
    <property type="project" value="InterPro"/>
</dbReference>
<feature type="region of interest" description="Disordered" evidence="12">
    <location>
        <begin position="2440"/>
        <end position="2472"/>
    </location>
</feature>
<feature type="signal peptide" evidence="14">
    <location>
        <begin position="1"/>
        <end position="16"/>
    </location>
</feature>
<keyword evidence="9" id="KW-0904">Protein phosphatase</keyword>
<dbReference type="Pfam" id="PF02671">
    <property type="entry name" value="PAH"/>
    <property type="match status" value="1"/>
</dbReference>
<feature type="domain" description="Tyrosine-protein phosphatase" evidence="15">
    <location>
        <begin position="1862"/>
        <end position="2018"/>
    </location>
</feature>
<feature type="compositionally biased region" description="Basic and acidic residues" evidence="12">
    <location>
        <begin position="343"/>
        <end position="359"/>
    </location>
</feature>
<dbReference type="InterPro" id="IPR027417">
    <property type="entry name" value="P-loop_NTPase"/>
</dbReference>
<feature type="compositionally biased region" description="Pro residues" evidence="12">
    <location>
        <begin position="2458"/>
        <end position="2468"/>
    </location>
</feature>
<dbReference type="InterPro" id="IPR045116">
    <property type="entry name" value="Clp1/Grc3"/>
</dbReference>
<dbReference type="OrthoDB" id="410751at2759"/>
<feature type="region of interest" description="Disordered" evidence="12">
    <location>
        <begin position="2543"/>
        <end position="2600"/>
    </location>
</feature>
<keyword evidence="6" id="KW-0418">Kinase</keyword>
<dbReference type="eggNOG" id="KOG1717">
    <property type="taxonomic scope" value="Eukaryota"/>
</dbReference>
<feature type="compositionally biased region" description="Basic residues" evidence="12">
    <location>
        <begin position="2259"/>
        <end position="2280"/>
    </location>
</feature>
<accession>F0YEV4</accession>
<dbReference type="InterPro" id="IPR036600">
    <property type="entry name" value="PAH_sf"/>
</dbReference>
<feature type="transmembrane region" description="Helical" evidence="13">
    <location>
        <begin position="1227"/>
        <end position="1247"/>
    </location>
</feature>
<dbReference type="InterPro" id="IPR006597">
    <property type="entry name" value="Sel1-like"/>
</dbReference>
<dbReference type="SUPFAM" id="SSF90112">
    <property type="entry name" value="Neurotransmitter-gated ion-channel transmembrane pore"/>
    <property type="match status" value="1"/>
</dbReference>
<dbReference type="InterPro" id="IPR016130">
    <property type="entry name" value="Tyr_Pase_AS"/>
</dbReference>
<feature type="compositionally biased region" description="Pro residues" evidence="12">
    <location>
        <begin position="1021"/>
        <end position="1046"/>
    </location>
</feature>
<evidence type="ECO:0000256" key="9">
    <source>
        <dbReference type="ARBA" id="ARBA00022912"/>
    </source>
</evidence>
<organism evidence="18">
    <name type="scientific">Aureococcus anophagefferens</name>
    <name type="common">Harmful bloom alga</name>
    <dbReference type="NCBI Taxonomy" id="44056"/>
    <lineage>
        <taxon>Eukaryota</taxon>
        <taxon>Sar</taxon>
        <taxon>Stramenopiles</taxon>
        <taxon>Ochrophyta</taxon>
        <taxon>Pelagophyceae</taxon>
        <taxon>Pelagomonadales</taxon>
        <taxon>Pelagomonadaceae</taxon>
        <taxon>Aureococcus</taxon>
    </lineage>
</organism>
<comment type="similarity">
    <text evidence="3">Belongs to the Clp1 family. NOL9/GRC3 subfamily.</text>
</comment>
<evidence type="ECO:0000256" key="11">
    <source>
        <dbReference type="PROSITE-ProRule" id="PRU00810"/>
    </source>
</evidence>
<evidence type="ECO:0000256" key="2">
    <source>
        <dbReference type="ARBA" id="ARBA00004141"/>
    </source>
</evidence>
<dbReference type="SUPFAM" id="SSF63712">
    <property type="entry name" value="Nicotinic receptor ligand binding domain-like"/>
    <property type="match status" value="1"/>
</dbReference>
<dbReference type="Pfam" id="PF16575">
    <property type="entry name" value="CLP1_P"/>
    <property type="match status" value="1"/>
</dbReference>
<evidence type="ECO:0000256" key="8">
    <source>
        <dbReference type="ARBA" id="ARBA00022840"/>
    </source>
</evidence>
<evidence type="ECO:0000256" key="3">
    <source>
        <dbReference type="ARBA" id="ARBA00011003"/>
    </source>
</evidence>
<keyword evidence="7" id="KW-0378">Hydrolase</keyword>
<name>F0YEV4_AURAN</name>
<dbReference type="GO" id="GO:0005230">
    <property type="term" value="F:extracellular ligand-gated monoatomic ion channel activity"/>
    <property type="evidence" value="ECO:0007669"/>
    <property type="project" value="InterPro"/>
</dbReference>
<dbReference type="InterPro" id="IPR036734">
    <property type="entry name" value="Neur_chan_lig-bd_sf"/>
</dbReference>
<feature type="compositionally biased region" description="Pro residues" evidence="12">
    <location>
        <begin position="2550"/>
        <end position="2579"/>
    </location>
</feature>
<dbReference type="GO" id="GO:0004721">
    <property type="term" value="F:phosphoprotein phosphatase activity"/>
    <property type="evidence" value="ECO:0007669"/>
    <property type="project" value="UniProtKB-KW"/>
</dbReference>
<dbReference type="InterPro" id="IPR036719">
    <property type="entry name" value="Neuro-gated_channel_TM_sf"/>
</dbReference>
<dbReference type="SUPFAM" id="SSF81901">
    <property type="entry name" value="HCP-like"/>
    <property type="match status" value="1"/>
</dbReference>
<dbReference type="InterPro" id="IPR006029">
    <property type="entry name" value="Neurotrans-gated_channel_TM"/>
</dbReference>
<reference evidence="17 18" key="1">
    <citation type="journal article" date="2011" name="Proc. Natl. Acad. Sci. U.S.A.">
        <title>Niche of harmful alga Aureococcus anophagefferens revealed through ecogenomics.</title>
        <authorList>
            <person name="Gobler C.J."/>
            <person name="Berry D.L."/>
            <person name="Dyhrman S.T."/>
            <person name="Wilhelm S.W."/>
            <person name="Salamov A."/>
            <person name="Lobanov A.V."/>
            <person name="Zhang Y."/>
            <person name="Collier J.L."/>
            <person name="Wurch L.L."/>
            <person name="Kustka A.B."/>
            <person name="Dill B.D."/>
            <person name="Shah M."/>
            <person name="VerBerkmoes N.C."/>
            <person name="Kuo A."/>
            <person name="Terry A."/>
            <person name="Pangilinan J."/>
            <person name="Lindquist E.A."/>
            <person name="Lucas S."/>
            <person name="Paulsen I.T."/>
            <person name="Hattenrath-Lehmann T.K."/>
            <person name="Talmage S.C."/>
            <person name="Walker E.A."/>
            <person name="Koch F."/>
            <person name="Burson A.M."/>
            <person name="Marcoval M.A."/>
            <person name="Tang Y.Z."/>
            <person name="Lecleir G.R."/>
            <person name="Coyne K.J."/>
            <person name="Berg G.M."/>
            <person name="Bertrand E.M."/>
            <person name="Saito M.A."/>
            <person name="Gladyshev V.N."/>
            <person name="Grigoriev I.V."/>
        </authorList>
    </citation>
    <scope>NUCLEOTIDE SEQUENCE [LARGE SCALE GENOMIC DNA]</scope>
    <source>
        <strain evidence="18">CCMP 1984</strain>
    </source>
</reference>
<feature type="compositionally biased region" description="Low complexity" evidence="12">
    <location>
        <begin position="2215"/>
        <end position="2238"/>
    </location>
</feature>
<dbReference type="Pfam" id="PF00782">
    <property type="entry name" value="DSPc"/>
    <property type="match status" value="1"/>
</dbReference>
<dbReference type="KEGG" id="aaf:AURANDRAFT_72010"/>
<dbReference type="GO" id="GO:0051731">
    <property type="term" value="F:polynucleotide 5'-hydroxyl-kinase activity"/>
    <property type="evidence" value="ECO:0007669"/>
    <property type="project" value="InterPro"/>
</dbReference>
<feature type="region of interest" description="Disordered" evidence="12">
    <location>
        <begin position="1808"/>
        <end position="1844"/>
    </location>
</feature>
<dbReference type="InterPro" id="IPR000340">
    <property type="entry name" value="Dual-sp_phosphatase_cat-dom"/>
</dbReference>
<feature type="compositionally biased region" description="Low complexity" evidence="12">
    <location>
        <begin position="2580"/>
        <end position="2589"/>
    </location>
</feature>
<dbReference type="PANTHER" id="PTHR12755:SF3">
    <property type="entry name" value="POLYNUCLEOTIDE 5'-HYDROXYL-KINASE NOL9"/>
    <property type="match status" value="1"/>
</dbReference>
<dbReference type="CDD" id="cd14498">
    <property type="entry name" value="DSP"/>
    <property type="match status" value="1"/>
</dbReference>
<keyword evidence="18" id="KW-1185">Reference proteome</keyword>
<dbReference type="InterPro" id="IPR038050">
    <property type="entry name" value="Neuro_actylchol_rec"/>
</dbReference>
<dbReference type="PROSITE" id="PS00383">
    <property type="entry name" value="TYR_PHOSPHATASE_1"/>
    <property type="match status" value="1"/>
</dbReference>
<dbReference type="InterPro" id="IPR032319">
    <property type="entry name" value="CLP1_P"/>
</dbReference>
<evidence type="ECO:0000256" key="1">
    <source>
        <dbReference type="ARBA" id="ARBA00004123"/>
    </source>
</evidence>
<feature type="region of interest" description="Disordered" evidence="12">
    <location>
        <begin position="2359"/>
        <end position="2402"/>
    </location>
</feature>
<dbReference type="GO" id="GO:0016020">
    <property type="term" value="C:membrane"/>
    <property type="evidence" value="ECO:0007669"/>
    <property type="project" value="UniProtKB-SubCell"/>
</dbReference>
<comment type="subcellular location">
    <subcellularLocation>
        <location evidence="2">Membrane</location>
        <topology evidence="2">Multi-pass membrane protein</topology>
    </subcellularLocation>
    <subcellularLocation>
        <location evidence="1 11">Nucleus</location>
    </subcellularLocation>
</comment>
<feature type="domain" description="Tyrosine specific protein phosphatases" evidence="16">
    <location>
        <begin position="1934"/>
        <end position="1992"/>
    </location>
</feature>
<feature type="compositionally biased region" description="Pro residues" evidence="12">
    <location>
        <begin position="2590"/>
        <end position="2600"/>
    </location>
</feature>
<dbReference type="eggNOG" id="KOG2750">
    <property type="taxonomic scope" value="Eukaryota"/>
</dbReference>
<dbReference type="Gene3D" id="3.40.50.300">
    <property type="entry name" value="P-loop containing nucleotide triphosphate hydrolases"/>
    <property type="match status" value="1"/>
</dbReference>
<dbReference type="InterPro" id="IPR000387">
    <property type="entry name" value="Tyr_Pase_dom"/>
</dbReference>
<dbReference type="SMART" id="SM00671">
    <property type="entry name" value="SEL1"/>
    <property type="match status" value="4"/>
</dbReference>
<keyword evidence="13" id="KW-0812">Transmembrane</keyword>
<dbReference type="Pfam" id="PF02931">
    <property type="entry name" value="Neur_chan_LBD"/>
    <property type="match status" value="1"/>
</dbReference>
<evidence type="ECO:0000256" key="10">
    <source>
        <dbReference type="ARBA" id="ARBA00023242"/>
    </source>
</evidence>
<dbReference type="GeneID" id="20228499"/>
<dbReference type="InParanoid" id="F0YEV4"/>
<evidence type="ECO:0000256" key="6">
    <source>
        <dbReference type="ARBA" id="ARBA00022777"/>
    </source>
</evidence>
<evidence type="ECO:0000256" key="14">
    <source>
        <dbReference type="SAM" id="SignalP"/>
    </source>
</evidence>
<evidence type="ECO:0000256" key="7">
    <source>
        <dbReference type="ARBA" id="ARBA00022801"/>
    </source>
</evidence>
<dbReference type="eggNOG" id="KOG3644">
    <property type="taxonomic scope" value="Eukaryota"/>
</dbReference>
<evidence type="ECO:0008006" key="19">
    <source>
        <dbReference type="Google" id="ProtNLM"/>
    </source>
</evidence>
<gene>
    <name evidence="17" type="ORF">AURANDRAFT_72010</name>
</gene>
<dbReference type="Gene3D" id="1.20.1160.11">
    <property type="entry name" value="Paired amphipathic helix"/>
    <property type="match status" value="1"/>
</dbReference>
<feature type="transmembrane region" description="Helical" evidence="13">
    <location>
        <begin position="961"/>
        <end position="983"/>
    </location>
</feature>
<dbReference type="InterPro" id="IPR020422">
    <property type="entry name" value="TYR_PHOSPHATASE_DUAL_dom"/>
</dbReference>
<dbReference type="SMART" id="SM00195">
    <property type="entry name" value="DSPc"/>
    <property type="match status" value="1"/>
</dbReference>
<feature type="chain" id="PRO_5003264639" description="Tyrosine specific protein phosphatases domain-containing protein" evidence="14">
    <location>
        <begin position="17"/>
        <end position="2728"/>
    </location>
</feature>
<keyword evidence="13" id="KW-0472">Membrane</keyword>
<keyword evidence="5" id="KW-0547">Nucleotide-binding</keyword>
<evidence type="ECO:0000256" key="13">
    <source>
        <dbReference type="SAM" id="Phobius"/>
    </source>
</evidence>
<evidence type="ECO:0000259" key="16">
    <source>
        <dbReference type="PROSITE" id="PS50056"/>
    </source>
</evidence>
<dbReference type="InterPro" id="IPR003822">
    <property type="entry name" value="PAH"/>
</dbReference>
<protein>
    <recommendedName>
        <fullName evidence="19">Tyrosine specific protein phosphatases domain-containing protein</fullName>
    </recommendedName>
</protein>
<feature type="region of interest" description="Disordered" evidence="12">
    <location>
        <begin position="334"/>
        <end position="362"/>
    </location>
</feature>
<keyword evidence="13" id="KW-1133">Transmembrane helix</keyword>
<feature type="compositionally biased region" description="Basic and acidic residues" evidence="12">
    <location>
        <begin position="1093"/>
        <end position="1106"/>
    </location>
</feature>
<keyword evidence="10 11" id="KW-0539">Nucleus</keyword>
<feature type="region of interest" description="Disordered" evidence="12">
    <location>
        <begin position="1015"/>
        <end position="1050"/>
    </location>
</feature>
<dbReference type="RefSeq" id="XP_009038895.1">
    <property type="nucleotide sequence ID" value="XM_009040647.1"/>
</dbReference>
<feature type="transmembrane region" description="Helical" evidence="13">
    <location>
        <begin position="926"/>
        <end position="949"/>
    </location>
</feature>
<feature type="region of interest" description="Disordered" evidence="12">
    <location>
        <begin position="1081"/>
        <end position="1106"/>
    </location>
</feature>
<dbReference type="Gene3D" id="1.20.58.390">
    <property type="entry name" value="Neurotransmitter-gated ion-channel transmembrane domain"/>
    <property type="match status" value="1"/>
</dbReference>
<feature type="region of interest" description="Disordered" evidence="12">
    <location>
        <begin position="2164"/>
        <end position="2185"/>
    </location>
</feature>
<keyword evidence="8" id="KW-0067">ATP-binding</keyword>
<proteinExistence type="inferred from homology"/>
<keyword evidence="4" id="KW-0808">Transferase</keyword>
<dbReference type="GO" id="GO:0000448">
    <property type="term" value="P:cleavage in ITS2 between 5.8S rRNA and LSU-rRNA of tricistronic rRNA transcript (SSU-rRNA, 5.8S rRNA, LSU-rRNA)"/>
    <property type="evidence" value="ECO:0007669"/>
    <property type="project" value="TreeGrafter"/>
</dbReference>
<dbReference type="InterPro" id="IPR029021">
    <property type="entry name" value="Prot-tyrosine_phosphatase-like"/>
</dbReference>
<evidence type="ECO:0000256" key="5">
    <source>
        <dbReference type="ARBA" id="ARBA00022741"/>
    </source>
</evidence>
<dbReference type="GO" id="GO:0005634">
    <property type="term" value="C:nucleus"/>
    <property type="evidence" value="ECO:0007669"/>
    <property type="project" value="UniProtKB-SubCell"/>
</dbReference>
<dbReference type="PROSITE" id="PS51477">
    <property type="entry name" value="PAH"/>
    <property type="match status" value="1"/>
</dbReference>
<dbReference type="PROSITE" id="PS50054">
    <property type="entry name" value="TYR_PHOSPHATASE_DUAL"/>
    <property type="match status" value="1"/>
</dbReference>
<dbReference type="InterPro" id="IPR006202">
    <property type="entry name" value="Neur_chan_lig-bd"/>
</dbReference>
<dbReference type="SUPFAM" id="SSF47762">
    <property type="entry name" value="PAH2 domain"/>
    <property type="match status" value="1"/>
</dbReference>
<dbReference type="Pfam" id="PF08238">
    <property type="entry name" value="Sel1"/>
    <property type="match status" value="3"/>
</dbReference>
<evidence type="ECO:0000259" key="15">
    <source>
        <dbReference type="PROSITE" id="PS50054"/>
    </source>
</evidence>
<evidence type="ECO:0000313" key="17">
    <source>
        <dbReference type="EMBL" id="EGB06316.1"/>
    </source>
</evidence>
<dbReference type="Gene3D" id="3.90.190.10">
    <property type="entry name" value="Protein tyrosine phosphatase superfamily"/>
    <property type="match status" value="1"/>
</dbReference>
<dbReference type="EMBL" id="GL833135">
    <property type="protein sequence ID" value="EGB06316.1"/>
    <property type="molecule type" value="Genomic_DNA"/>
</dbReference>